<feature type="signal peptide" evidence="2">
    <location>
        <begin position="1"/>
        <end position="22"/>
    </location>
</feature>
<name>A0ABR1G7S2_AURAN</name>
<comment type="caution">
    <text evidence="3">The sequence shown here is derived from an EMBL/GenBank/DDBJ whole genome shotgun (WGS) entry which is preliminary data.</text>
</comment>
<dbReference type="EMBL" id="JBBJCI010000079">
    <property type="protein sequence ID" value="KAK7249336.1"/>
    <property type="molecule type" value="Genomic_DNA"/>
</dbReference>
<evidence type="ECO:0000313" key="3">
    <source>
        <dbReference type="EMBL" id="KAK7249336.1"/>
    </source>
</evidence>
<protein>
    <recommendedName>
        <fullName evidence="5">RxLR effector protein</fullName>
    </recommendedName>
</protein>
<gene>
    <name evidence="3" type="ORF">SO694_00048056</name>
</gene>
<reference evidence="3 4" key="1">
    <citation type="submission" date="2024-03" db="EMBL/GenBank/DDBJ databases">
        <title>Aureococcus anophagefferens CCMP1851 and Kratosvirus quantuckense: Draft genome of a second virus-susceptible host strain in the model system.</title>
        <authorList>
            <person name="Chase E."/>
            <person name="Truchon A.R."/>
            <person name="Schepens W."/>
            <person name="Wilhelm S.W."/>
        </authorList>
    </citation>
    <scope>NUCLEOTIDE SEQUENCE [LARGE SCALE GENOMIC DNA]</scope>
    <source>
        <strain evidence="3 4">CCMP1851</strain>
    </source>
</reference>
<evidence type="ECO:0008006" key="5">
    <source>
        <dbReference type="Google" id="ProtNLM"/>
    </source>
</evidence>
<keyword evidence="4" id="KW-1185">Reference proteome</keyword>
<evidence type="ECO:0000256" key="1">
    <source>
        <dbReference type="SAM" id="MobiDB-lite"/>
    </source>
</evidence>
<organism evidence="3 4">
    <name type="scientific">Aureococcus anophagefferens</name>
    <name type="common">Harmful bloom alga</name>
    <dbReference type="NCBI Taxonomy" id="44056"/>
    <lineage>
        <taxon>Eukaryota</taxon>
        <taxon>Sar</taxon>
        <taxon>Stramenopiles</taxon>
        <taxon>Ochrophyta</taxon>
        <taxon>Pelagophyceae</taxon>
        <taxon>Pelagomonadales</taxon>
        <taxon>Pelagomonadaceae</taxon>
        <taxon>Aureococcus</taxon>
    </lineage>
</organism>
<proteinExistence type="predicted"/>
<dbReference type="Proteomes" id="UP001363151">
    <property type="component" value="Unassembled WGS sequence"/>
</dbReference>
<feature type="region of interest" description="Disordered" evidence="1">
    <location>
        <begin position="109"/>
        <end position="129"/>
    </location>
</feature>
<feature type="chain" id="PRO_5045948066" description="RxLR effector protein" evidence="2">
    <location>
        <begin position="23"/>
        <end position="129"/>
    </location>
</feature>
<evidence type="ECO:0000256" key="2">
    <source>
        <dbReference type="SAM" id="SignalP"/>
    </source>
</evidence>
<accession>A0ABR1G7S2</accession>
<keyword evidence="2" id="KW-0732">Signal</keyword>
<sequence length="129" mass="13799">MKLAFALLAGSAAAFAPQQSGAALGVRSTVVVNGYVPNGLTEAQYKAQLAKESAAKGQNKQRFPKGKATLGIDKWLQQMEAAQVLDGDNVKRSGHTYAKNKFETKEQFDAAKGRTAAEAKAKKPGFLNW</sequence>
<feature type="compositionally biased region" description="Basic and acidic residues" evidence="1">
    <location>
        <begin position="109"/>
        <end position="121"/>
    </location>
</feature>
<evidence type="ECO:0000313" key="4">
    <source>
        <dbReference type="Proteomes" id="UP001363151"/>
    </source>
</evidence>